<dbReference type="InterPro" id="IPR052189">
    <property type="entry name" value="L-asp_N-monooxygenase_NS-form"/>
</dbReference>
<evidence type="ECO:0000313" key="2">
    <source>
        <dbReference type="EMBL" id="TDS14258.1"/>
    </source>
</evidence>
<dbReference type="RefSeq" id="WP_133673298.1">
    <property type="nucleotide sequence ID" value="NZ_SNZW01000015.1"/>
</dbReference>
<keyword evidence="3" id="KW-1185">Reference proteome</keyword>
<evidence type="ECO:0000259" key="1">
    <source>
        <dbReference type="Pfam" id="PF13454"/>
    </source>
</evidence>
<reference evidence="2 3" key="1">
    <citation type="submission" date="2019-03" db="EMBL/GenBank/DDBJ databases">
        <title>Genomic Encyclopedia of Type Strains, Phase III (KMG-III): the genomes of soil and plant-associated and newly described type strains.</title>
        <authorList>
            <person name="Whitman W."/>
        </authorList>
    </citation>
    <scope>NUCLEOTIDE SEQUENCE [LARGE SCALE GENOMIC DNA]</scope>
    <source>
        <strain evidence="2 3">CECT 8455</strain>
    </source>
</reference>
<evidence type="ECO:0000313" key="3">
    <source>
        <dbReference type="Proteomes" id="UP000295274"/>
    </source>
</evidence>
<dbReference type="AlphaFoldDB" id="A0A4V3E1V4"/>
<gene>
    <name evidence="2" type="ORF">DFQ03_2336</name>
</gene>
<dbReference type="Pfam" id="PF13454">
    <property type="entry name" value="NAD_binding_9"/>
    <property type="match status" value="1"/>
</dbReference>
<dbReference type="Proteomes" id="UP000295274">
    <property type="component" value="Unassembled WGS sequence"/>
</dbReference>
<feature type="domain" description="FAD-dependent urate hydroxylase HpyO/Asp monooxygenase CreE-like FAD/NAD(P)-binding" evidence="1">
    <location>
        <begin position="11"/>
        <end position="177"/>
    </location>
</feature>
<dbReference type="PANTHER" id="PTHR40254:SF1">
    <property type="entry name" value="BLR0577 PROTEIN"/>
    <property type="match status" value="1"/>
</dbReference>
<name>A0A4V3E1V4_9FLAO</name>
<accession>A0A4V3E1V4</accession>
<sequence length="605" mass="68791">MNCDTAYKIGIIGFGPKGFYGFERLAAFLHEASIFQSIEIHLFNTTRFFAAGDVYRTDQPDFLIMNYANRNINSWTLREPLPIVKNPKDFISWLKQNDIPNAGPGDYAPRKTVGQYLIHCFESVIESLPKNIKVVTHIGSVINVYKNNGDYHVSGKYKDLGNEFNVVCQKVLFTTGHVSFKSQINNTISLEKKIDFIYPTNEKLSLVTPKSQVAVKGFGLTAIDAILALTEGRGGIFKKNDKGILKYITSEKEPYKIYPFSRTGLPMVPRNGSPISELALQFFTDEVVQNLKSKKPISFNSTLLPLIKKEFYYAFYSVLFNNNGHKFYCDDDFTVMENQVQYFHEDYPESPVFNWEAIVNPFKDEPILSSMVQQVYVEILIDEAKLGEDNSPFMAAVAMWRKISPIFNEIYSFGGLDAESHKEFDTYYFGLFNRLSYGPPVKNMQKMLALCKAGILDFSYTKSARIAPNDVNDNFTLEIESGQATEINYLINATISRAKQNGFENELYQNLHKNGLIREYENITNTRYIPGCLEINSKGNPVSKTGIVNNNITFYGTPTEGITCDNDTLSRTRNDFATDWAKETCTAILKRDGRTENYDRTENVL</sequence>
<dbReference type="OrthoDB" id="6309046at2"/>
<protein>
    <submittedName>
        <fullName evidence="2">FAD-NAD(P)-binding protein</fullName>
    </submittedName>
</protein>
<organism evidence="2 3">
    <name type="scientific">Maribacter caenipelagi</name>
    <dbReference type="NCBI Taxonomy" id="1447781"/>
    <lineage>
        <taxon>Bacteria</taxon>
        <taxon>Pseudomonadati</taxon>
        <taxon>Bacteroidota</taxon>
        <taxon>Flavobacteriia</taxon>
        <taxon>Flavobacteriales</taxon>
        <taxon>Flavobacteriaceae</taxon>
        <taxon>Maribacter</taxon>
    </lineage>
</organism>
<comment type="caution">
    <text evidence="2">The sequence shown here is derived from an EMBL/GenBank/DDBJ whole genome shotgun (WGS) entry which is preliminary data.</text>
</comment>
<dbReference type="PANTHER" id="PTHR40254">
    <property type="entry name" value="BLR0577 PROTEIN"/>
    <property type="match status" value="1"/>
</dbReference>
<proteinExistence type="predicted"/>
<dbReference type="InterPro" id="IPR038732">
    <property type="entry name" value="HpyO/CreE_NAD-binding"/>
</dbReference>
<dbReference type="EMBL" id="SNZW01000015">
    <property type="protein sequence ID" value="TDS14258.1"/>
    <property type="molecule type" value="Genomic_DNA"/>
</dbReference>